<gene>
    <name evidence="2" type="ORF">COU32_01015</name>
</gene>
<evidence type="ECO:0000256" key="1">
    <source>
        <dbReference type="SAM" id="Phobius"/>
    </source>
</evidence>
<feature type="transmembrane region" description="Helical" evidence="1">
    <location>
        <begin position="35"/>
        <end position="52"/>
    </location>
</feature>
<sequence>MCLLHRGFPFDTKKSAWYTLERYIKITTMKRSNKIGMFLFGIFVLFLLFIIVQKKIGPKSDVLSYTKELCGMSGGIYQDNLCACGNIFPQYNEKTGRCENINGESPKNLQEYHSLINRYHFAATCVKDGYDIYVVPGKALTFCYDAQIANPKVNTENAIRNVDVVDMLNAKMRDVARITYIPTEDLEIWDTDIASWCEECKENSQQKGTLEKKLSALGFLSNDSDTSVQPYYTIFSKKDSKKIEGIFIPYIDEHHHLYIDHCKDESFCNTIAEHSMTDSLLLENI</sequence>
<accession>A0A2H0TWV9</accession>
<protein>
    <submittedName>
        <fullName evidence="2">Uncharacterized protein</fullName>
    </submittedName>
</protein>
<keyword evidence="1" id="KW-0812">Transmembrane</keyword>
<keyword evidence="1" id="KW-1133">Transmembrane helix</keyword>
<organism evidence="2 3">
    <name type="scientific">Candidatus Magasanikbacteria bacterium CG10_big_fil_rev_8_21_14_0_10_42_10</name>
    <dbReference type="NCBI Taxonomy" id="1974649"/>
    <lineage>
        <taxon>Bacteria</taxon>
        <taxon>Candidatus Magasanikiibacteriota</taxon>
    </lineage>
</organism>
<dbReference type="Proteomes" id="UP000231530">
    <property type="component" value="Unassembled WGS sequence"/>
</dbReference>
<dbReference type="EMBL" id="PFBY01000014">
    <property type="protein sequence ID" value="PIR76631.1"/>
    <property type="molecule type" value="Genomic_DNA"/>
</dbReference>
<comment type="caution">
    <text evidence="2">The sequence shown here is derived from an EMBL/GenBank/DDBJ whole genome shotgun (WGS) entry which is preliminary data.</text>
</comment>
<evidence type="ECO:0000313" key="3">
    <source>
        <dbReference type="Proteomes" id="UP000231530"/>
    </source>
</evidence>
<proteinExistence type="predicted"/>
<evidence type="ECO:0000313" key="2">
    <source>
        <dbReference type="EMBL" id="PIR76631.1"/>
    </source>
</evidence>
<name>A0A2H0TWV9_9BACT</name>
<dbReference type="AlphaFoldDB" id="A0A2H0TWV9"/>
<keyword evidence="1" id="KW-0472">Membrane</keyword>
<reference evidence="3" key="1">
    <citation type="submission" date="2017-09" db="EMBL/GenBank/DDBJ databases">
        <title>Depth-based differentiation of microbial function through sediment-hosted aquifers and enrichment of novel symbionts in the deep terrestrial subsurface.</title>
        <authorList>
            <person name="Probst A.J."/>
            <person name="Ladd B."/>
            <person name="Jarett J.K."/>
            <person name="Geller-Mcgrath D.E."/>
            <person name="Sieber C.M.K."/>
            <person name="Emerson J.B."/>
            <person name="Anantharaman K."/>
            <person name="Thomas B.C."/>
            <person name="Malmstrom R."/>
            <person name="Stieglmeier M."/>
            <person name="Klingl A."/>
            <person name="Woyke T."/>
            <person name="Ryan C.M."/>
            <person name="Banfield J.F."/>
        </authorList>
    </citation>
    <scope>NUCLEOTIDE SEQUENCE [LARGE SCALE GENOMIC DNA]</scope>
</reference>